<dbReference type="PANTHER" id="PTHR41339">
    <property type="entry name" value="LIPL48"/>
    <property type="match status" value="1"/>
</dbReference>
<accession>A0A1M5R3C9</accession>
<dbReference type="InterPro" id="IPR003367">
    <property type="entry name" value="Thrombospondin_3-like_rpt"/>
</dbReference>
<dbReference type="Pfam" id="PF02412">
    <property type="entry name" value="TSP_3"/>
    <property type="match status" value="2"/>
</dbReference>
<evidence type="ECO:0000313" key="4">
    <source>
        <dbReference type="EMBL" id="SHH20935.1"/>
    </source>
</evidence>
<evidence type="ECO:0000256" key="2">
    <source>
        <dbReference type="SAM" id="MobiDB-lite"/>
    </source>
</evidence>
<feature type="chain" id="PRO_5009913346" evidence="3">
    <location>
        <begin position="21"/>
        <end position="990"/>
    </location>
</feature>
<dbReference type="GO" id="GO:0007155">
    <property type="term" value="P:cell adhesion"/>
    <property type="evidence" value="ECO:0007669"/>
    <property type="project" value="InterPro"/>
</dbReference>
<gene>
    <name evidence="4" type="ORF">SAMN04488068_2880</name>
</gene>
<dbReference type="Proteomes" id="UP000199758">
    <property type="component" value="Unassembled WGS sequence"/>
</dbReference>
<name>A0A1M5R3C9_9GAMM</name>
<sequence>MKNNPLLLSLASASFLLVSACGSGGSDNQGTTPPDADRDGIADAADNCPAVANASQTDSDRDGVGDACDAPPPPVDTDGDGIADTTDNCPTVANADQADADNDGIGNVCDSSNPPVDPSFVSCNGNTCTITGIVNQNYTMQASRNWVIDAVVQVGTGNGTLANADAVAATKAAGVTLTIEAGTNIKALDDGVLLVTRGSKLNAIGTATAPITISSLDENFDGEGEWGGVIIQGFAPQFGKGNTGACFGTGTVCNVAGEGGTFVGNYGGNDPADSSGTIKYLRIAEAGLVAGPNNEVNGLTLQGVGYGTTVDYVHVHNNLDDGIEWFGGTVNVTHIVLTNNDDDDIDFDEGYKGNIQYAIVQKNQTKAQPTGSNDPRGIEANSSNADLVTETQAVLSNVSIIGGPVVNASGRTQPGVLARGAVTMSMFNSAVKGFNAGCIRIDDADTNNDSTADVRSNVSLTNVLGDCAAGLYARRAADSASNATATTVTFNDAYAVNESSARLSSAPSITPVANGSSFQFEPTNYVGAIAPDTSAASAWWAGWTLPGVLAPVAETPAPASFVSCASNVCTVTGTINTNYTFTAGTEWRIDGPVLVGGGNRTITDAADVAAVKAAGVTLTIRPGVNVKAFDDGVLVVTRGSKMVADGSANAPITFSSLDENFDGEGEWGGVVIQGFAPQFGRGNTGACFGSGTVCNVAGEGGTFVGNYGGNEPADSSGTLRYVRIAEGGLVAGPNNEINGLTLMGVGHGTLVDYIQVHNNLDDGIEWFGGTVNVRHMVLTNNDDDDIDFDEGYKGNMQFAIVRKNPTKTAPTGSNDPRAIEANSSNADLVVDTQAMLANLTLIGGPLNNVTGRTQPGVLARGAVTMSMVNSAVRGFDVGCVRIDDADTNNDTVADVRSVVSLSNVLGECTAGFYARRAADNASNAGPSTVTLDTSYALTESTATLSAPSSITPVNNGSNFTFDATDYIGAVKPGTSASAAWWKNWTIPGSL</sequence>
<dbReference type="RefSeq" id="WP_072898503.1">
    <property type="nucleotide sequence ID" value="NZ_FQWZ01000007.1"/>
</dbReference>
<evidence type="ECO:0000256" key="1">
    <source>
        <dbReference type="ARBA" id="ARBA00022729"/>
    </source>
</evidence>
<dbReference type="AlphaFoldDB" id="A0A1M5R3C9"/>
<organism evidence="4 5">
    <name type="scientific">Hydrocarboniphaga daqingensis</name>
    <dbReference type="NCBI Taxonomy" id="490188"/>
    <lineage>
        <taxon>Bacteria</taxon>
        <taxon>Pseudomonadati</taxon>
        <taxon>Pseudomonadota</taxon>
        <taxon>Gammaproteobacteria</taxon>
        <taxon>Nevskiales</taxon>
        <taxon>Nevskiaceae</taxon>
        <taxon>Hydrocarboniphaga</taxon>
    </lineage>
</organism>
<feature type="compositionally biased region" description="Low complexity" evidence="2">
    <location>
        <begin position="80"/>
        <end position="97"/>
    </location>
</feature>
<keyword evidence="5" id="KW-1185">Reference proteome</keyword>
<reference evidence="4 5" key="1">
    <citation type="submission" date="2016-11" db="EMBL/GenBank/DDBJ databases">
        <authorList>
            <person name="Jaros S."/>
            <person name="Januszkiewicz K."/>
            <person name="Wedrychowicz H."/>
        </authorList>
    </citation>
    <scope>NUCLEOTIDE SEQUENCE [LARGE SCALE GENOMIC DNA]</scope>
    <source>
        <strain evidence="4 5">CGMCC 1.7049</strain>
    </source>
</reference>
<dbReference type="InterPro" id="IPR028974">
    <property type="entry name" value="TSP_type-3_rpt"/>
</dbReference>
<dbReference type="OrthoDB" id="237393at2"/>
<protein>
    <submittedName>
        <fullName evidence="4">Thrombospondin type 3 repeat-containing protein</fullName>
    </submittedName>
</protein>
<evidence type="ECO:0000313" key="5">
    <source>
        <dbReference type="Proteomes" id="UP000199758"/>
    </source>
</evidence>
<dbReference type="STRING" id="490188.SAMN04488068_2880"/>
<keyword evidence="1 3" id="KW-0732">Signal</keyword>
<evidence type="ECO:0000256" key="3">
    <source>
        <dbReference type="SAM" id="SignalP"/>
    </source>
</evidence>
<dbReference type="PROSITE" id="PS51234">
    <property type="entry name" value="TSP3"/>
    <property type="match status" value="1"/>
</dbReference>
<dbReference type="PROSITE" id="PS51257">
    <property type="entry name" value="PROKAR_LIPOPROTEIN"/>
    <property type="match status" value="1"/>
</dbReference>
<feature type="region of interest" description="Disordered" evidence="2">
    <location>
        <begin position="22"/>
        <end position="97"/>
    </location>
</feature>
<proteinExistence type="predicted"/>
<dbReference type="GO" id="GO:0005509">
    <property type="term" value="F:calcium ion binding"/>
    <property type="evidence" value="ECO:0007669"/>
    <property type="project" value="InterPro"/>
</dbReference>
<dbReference type="InterPro" id="IPR017897">
    <property type="entry name" value="Thrombospondin_3_rpt"/>
</dbReference>
<dbReference type="PANTHER" id="PTHR41339:SF1">
    <property type="entry name" value="SECRETED PROTEIN"/>
    <property type="match status" value="1"/>
</dbReference>
<dbReference type="SUPFAM" id="SSF103647">
    <property type="entry name" value="TSP type-3 repeat"/>
    <property type="match status" value="1"/>
</dbReference>
<feature type="signal peptide" evidence="3">
    <location>
        <begin position="1"/>
        <end position="20"/>
    </location>
</feature>
<dbReference type="EMBL" id="FQWZ01000007">
    <property type="protein sequence ID" value="SHH20935.1"/>
    <property type="molecule type" value="Genomic_DNA"/>
</dbReference>
<dbReference type="Gene3D" id="4.10.1080.10">
    <property type="entry name" value="TSP type-3 repeat"/>
    <property type="match status" value="1"/>
</dbReference>